<protein>
    <submittedName>
        <fullName evidence="4">DUF1949 domain-containing protein</fullName>
    </submittedName>
</protein>
<dbReference type="InterPro" id="IPR015269">
    <property type="entry name" value="UPF0029_Impact_C"/>
</dbReference>
<dbReference type="InterPro" id="IPR020569">
    <property type="entry name" value="UPF0029_Impact_CS"/>
</dbReference>
<evidence type="ECO:0000259" key="3">
    <source>
        <dbReference type="Pfam" id="PF09186"/>
    </source>
</evidence>
<evidence type="ECO:0000256" key="1">
    <source>
        <dbReference type="ARBA" id="ARBA00007665"/>
    </source>
</evidence>
<reference evidence="4 5" key="1">
    <citation type="submission" date="2019-03" db="EMBL/GenBank/DDBJ databases">
        <title>The complete genome sequence of Neokomagataea sp. Jb2 NBRC113641.</title>
        <authorList>
            <person name="Chua K.-O."/>
            <person name="Chan K.-G."/>
            <person name="See-Too W.-S."/>
        </authorList>
    </citation>
    <scope>NUCLEOTIDE SEQUENCE [LARGE SCALE GENOMIC DNA]</scope>
    <source>
        <strain evidence="4 5">Jb2</strain>
    </source>
</reference>
<dbReference type="PANTHER" id="PTHR16301">
    <property type="entry name" value="IMPACT-RELATED"/>
    <property type="match status" value="1"/>
</dbReference>
<dbReference type="InterPro" id="IPR020568">
    <property type="entry name" value="Ribosomal_Su5_D2-typ_SF"/>
</dbReference>
<evidence type="ECO:0000313" key="4">
    <source>
        <dbReference type="EMBL" id="TPW33935.1"/>
    </source>
</evidence>
<accession>A0A506UKT8</accession>
<feature type="domain" description="Impact N-terminal" evidence="2">
    <location>
        <begin position="16"/>
        <end position="116"/>
    </location>
</feature>
<dbReference type="Proteomes" id="UP000315037">
    <property type="component" value="Unassembled WGS sequence"/>
</dbReference>
<dbReference type="InterPro" id="IPR023582">
    <property type="entry name" value="Impact"/>
</dbReference>
<dbReference type="GO" id="GO:0017111">
    <property type="term" value="F:ribonucleoside triphosphate phosphatase activity"/>
    <property type="evidence" value="ECO:0007669"/>
    <property type="project" value="UniProtKB-ARBA"/>
</dbReference>
<name>A0A506UKT8_9PROT</name>
<dbReference type="InterPro" id="IPR001498">
    <property type="entry name" value="Impact_N"/>
</dbReference>
<dbReference type="InterPro" id="IPR036956">
    <property type="entry name" value="Impact_N_sf"/>
</dbReference>
<dbReference type="Pfam" id="PF09186">
    <property type="entry name" value="DUF1949"/>
    <property type="match status" value="1"/>
</dbReference>
<evidence type="ECO:0000259" key="2">
    <source>
        <dbReference type="Pfam" id="PF01205"/>
    </source>
</evidence>
<sequence length="197" mass="21065">MSWTLDGPAGRESVVKGSVFRARAAPVSSAEEALAFLAEVRVAEATHNCWAFRIGQNFRASDDGEPGGTAGRPILSAIEGQDVDGVMVVVTRWFGGVKLGGGGLVRAYGGAAAACLREAAKTLYVPRSWWRFHCPFSLHGEVSARLGQWQVEVADCTFGASGAEMLLGVPLECTEELSAWLRDLTRGQQQLRAVEKA</sequence>
<dbReference type="PROSITE" id="PS00910">
    <property type="entry name" value="UPF0029"/>
    <property type="match status" value="1"/>
</dbReference>
<dbReference type="Gene3D" id="3.30.230.30">
    <property type="entry name" value="Impact, N-terminal domain"/>
    <property type="match status" value="1"/>
</dbReference>
<dbReference type="SUPFAM" id="SSF54980">
    <property type="entry name" value="EF-G C-terminal domain-like"/>
    <property type="match status" value="1"/>
</dbReference>
<dbReference type="RefSeq" id="WP_165600635.1">
    <property type="nucleotide sequence ID" value="NZ_SORZ01000002.1"/>
</dbReference>
<keyword evidence="5" id="KW-1185">Reference proteome</keyword>
<dbReference type="Pfam" id="PF01205">
    <property type="entry name" value="Impact_N"/>
    <property type="match status" value="1"/>
</dbReference>
<gene>
    <name evidence="4" type="ORF">E3202_04940</name>
</gene>
<feature type="domain" description="UPF0029" evidence="3">
    <location>
        <begin position="133"/>
        <end position="188"/>
    </location>
</feature>
<dbReference type="InterPro" id="IPR035647">
    <property type="entry name" value="EFG_III/V"/>
</dbReference>
<comment type="similarity">
    <text evidence="1">Belongs to the IMPACT family.</text>
</comment>
<proteinExistence type="inferred from homology"/>
<dbReference type="AlphaFoldDB" id="A0A506UKT8"/>
<comment type="caution">
    <text evidence="4">The sequence shown here is derived from an EMBL/GenBank/DDBJ whole genome shotgun (WGS) entry which is preliminary data.</text>
</comment>
<dbReference type="SUPFAM" id="SSF54211">
    <property type="entry name" value="Ribosomal protein S5 domain 2-like"/>
    <property type="match status" value="1"/>
</dbReference>
<evidence type="ECO:0000313" key="5">
    <source>
        <dbReference type="Proteomes" id="UP000315037"/>
    </source>
</evidence>
<dbReference type="GO" id="GO:0005737">
    <property type="term" value="C:cytoplasm"/>
    <property type="evidence" value="ECO:0007669"/>
    <property type="project" value="TreeGrafter"/>
</dbReference>
<dbReference type="GO" id="GO:0006446">
    <property type="term" value="P:regulation of translational initiation"/>
    <property type="evidence" value="ECO:0007669"/>
    <property type="project" value="TreeGrafter"/>
</dbReference>
<dbReference type="EMBL" id="SORZ01000002">
    <property type="protein sequence ID" value="TPW33935.1"/>
    <property type="molecule type" value="Genomic_DNA"/>
</dbReference>
<dbReference type="Gene3D" id="3.30.70.240">
    <property type="match status" value="1"/>
</dbReference>
<dbReference type="GO" id="GO:0032561">
    <property type="term" value="F:guanyl ribonucleotide binding"/>
    <property type="evidence" value="ECO:0007669"/>
    <property type="project" value="UniProtKB-ARBA"/>
</dbReference>
<organism evidence="4 5">
    <name type="scientific">Oecophyllibacter saccharovorans</name>
    <dbReference type="NCBI Taxonomy" id="2558360"/>
    <lineage>
        <taxon>Bacteria</taxon>
        <taxon>Pseudomonadati</taxon>
        <taxon>Pseudomonadota</taxon>
        <taxon>Alphaproteobacteria</taxon>
        <taxon>Acetobacterales</taxon>
        <taxon>Acetobacteraceae</taxon>
        <taxon>Oecophyllibacter</taxon>
    </lineage>
</organism>
<dbReference type="PANTHER" id="PTHR16301:SF20">
    <property type="entry name" value="IMPACT FAMILY MEMBER YIGZ"/>
    <property type="match status" value="1"/>
</dbReference>